<dbReference type="EMBL" id="JACCBV010000001">
    <property type="protein sequence ID" value="NYE18135.1"/>
    <property type="molecule type" value="Genomic_DNA"/>
</dbReference>
<dbReference type="InterPro" id="IPR002716">
    <property type="entry name" value="PIN_dom"/>
</dbReference>
<keyword evidence="9" id="KW-1185">Reference proteome</keyword>
<organism evidence="8 9">
    <name type="scientific">Microbacterium immunditiarum</name>
    <dbReference type="NCBI Taxonomy" id="337480"/>
    <lineage>
        <taxon>Bacteria</taxon>
        <taxon>Bacillati</taxon>
        <taxon>Actinomycetota</taxon>
        <taxon>Actinomycetes</taxon>
        <taxon>Micrococcales</taxon>
        <taxon>Microbacteriaceae</taxon>
        <taxon>Microbacterium</taxon>
    </lineage>
</organism>
<dbReference type="GO" id="GO:0090729">
    <property type="term" value="F:toxin activity"/>
    <property type="evidence" value="ECO:0007669"/>
    <property type="project" value="UniProtKB-KW"/>
</dbReference>
<name>A0A7Y9GKD8_9MICO</name>
<evidence type="ECO:0000256" key="6">
    <source>
        <dbReference type="HAMAP-Rule" id="MF_00265"/>
    </source>
</evidence>
<evidence type="ECO:0000256" key="2">
    <source>
        <dbReference type="ARBA" id="ARBA00022722"/>
    </source>
</evidence>
<accession>A0A7Y9GKD8</accession>
<keyword evidence="1 6" id="KW-1277">Toxin-antitoxin system</keyword>
<dbReference type="InterPro" id="IPR051619">
    <property type="entry name" value="TypeII_TA_RNase_PINc/VapC"/>
</dbReference>
<dbReference type="RefSeq" id="WP_179486597.1">
    <property type="nucleotide sequence ID" value="NZ_JACCBV010000001.1"/>
</dbReference>
<dbReference type="GO" id="GO:0016787">
    <property type="term" value="F:hydrolase activity"/>
    <property type="evidence" value="ECO:0007669"/>
    <property type="project" value="UniProtKB-KW"/>
</dbReference>
<dbReference type="Gene3D" id="3.40.50.1010">
    <property type="entry name" value="5'-nuclease"/>
    <property type="match status" value="1"/>
</dbReference>
<evidence type="ECO:0000259" key="7">
    <source>
        <dbReference type="Pfam" id="PF01850"/>
    </source>
</evidence>
<feature type="domain" description="PIN" evidence="7">
    <location>
        <begin position="12"/>
        <end position="131"/>
    </location>
</feature>
<comment type="cofactor">
    <cofactor evidence="6">
        <name>Mg(2+)</name>
        <dbReference type="ChEBI" id="CHEBI:18420"/>
    </cofactor>
</comment>
<evidence type="ECO:0000256" key="1">
    <source>
        <dbReference type="ARBA" id="ARBA00022649"/>
    </source>
</evidence>
<evidence type="ECO:0000256" key="3">
    <source>
        <dbReference type="ARBA" id="ARBA00022723"/>
    </source>
</evidence>
<gene>
    <name evidence="6" type="primary">vapC</name>
    <name evidence="8" type="ORF">BJ991_000163</name>
</gene>
<comment type="similarity">
    <text evidence="6">Belongs to the PINc/VapC protein family.</text>
</comment>
<proteinExistence type="inferred from homology"/>
<reference evidence="8 9" key="1">
    <citation type="submission" date="2020-07" db="EMBL/GenBank/DDBJ databases">
        <title>Sequencing the genomes of 1000 actinobacteria strains.</title>
        <authorList>
            <person name="Klenk H.-P."/>
        </authorList>
    </citation>
    <scope>NUCLEOTIDE SEQUENCE [LARGE SCALE GENOMIC DNA]</scope>
    <source>
        <strain evidence="8 9">DSM 24662</strain>
    </source>
</reference>
<keyword evidence="4 6" id="KW-0378">Hydrolase</keyword>
<feature type="binding site" evidence="6">
    <location>
        <position position="15"/>
    </location>
    <ligand>
        <name>Mg(2+)</name>
        <dbReference type="ChEBI" id="CHEBI:18420"/>
    </ligand>
</feature>
<evidence type="ECO:0000256" key="5">
    <source>
        <dbReference type="ARBA" id="ARBA00022842"/>
    </source>
</evidence>
<keyword evidence="2 6" id="KW-0540">Nuclease</keyword>
<keyword evidence="5 6" id="KW-0460">Magnesium</keyword>
<dbReference type="AlphaFoldDB" id="A0A7Y9GKD8"/>
<dbReference type="GO" id="GO:0000287">
    <property type="term" value="F:magnesium ion binding"/>
    <property type="evidence" value="ECO:0007669"/>
    <property type="project" value="UniProtKB-UniRule"/>
</dbReference>
<dbReference type="InterPro" id="IPR029060">
    <property type="entry name" value="PIN-like_dom_sf"/>
</dbReference>
<dbReference type="InterPro" id="IPR022907">
    <property type="entry name" value="VapC_family"/>
</dbReference>
<dbReference type="EC" id="3.1.-.-" evidence="6"/>
<dbReference type="HAMAP" id="MF_00265">
    <property type="entry name" value="VapC_Nob1"/>
    <property type="match status" value="1"/>
</dbReference>
<evidence type="ECO:0000313" key="9">
    <source>
        <dbReference type="Proteomes" id="UP000576969"/>
    </source>
</evidence>
<protein>
    <recommendedName>
        <fullName evidence="6">Ribonuclease VapC</fullName>
        <shortName evidence="6">RNase VapC</shortName>
        <ecNumber evidence="6">3.1.-.-</ecNumber>
    </recommendedName>
    <alternativeName>
        <fullName evidence="6">Toxin VapC</fullName>
    </alternativeName>
</protein>
<dbReference type="InterPro" id="IPR044153">
    <property type="entry name" value="PIN_Pae0151-like"/>
</dbReference>
<dbReference type="SUPFAM" id="SSF88723">
    <property type="entry name" value="PIN domain-like"/>
    <property type="match status" value="1"/>
</dbReference>
<comment type="function">
    <text evidence="6">Toxic component of a toxin-antitoxin (TA) system. An RNase.</text>
</comment>
<dbReference type="PANTHER" id="PTHR35901:SF1">
    <property type="entry name" value="EXONUCLEASE VAPC9"/>
    <property type="match status" value="1"/>
</dbReference>
<sequence length="140" mass="14770">MARAADAAPETVVIDASAVIALVTSRSAAASALAERLTETSLHAPHLLPTEVDSGVRGLILGARLTPEQGEAARRAAHDLPIELWPWALLTDRAWELRANLSSYDAGYVALAEHLGAPLITGDARIAQAAGARCRVDVFR</sequence>
<dbReference type="GO" id="GO:0004540">
    <property type="term" value="F:RNA nuclease activity"/>
    <property type="evidence" value="ECO:0007669"/>
    <property type="project" value="InterPro"/>
</dbReference>
<dbReference type="Proteomes" id="UP000576969">
    <property type="component" value="Unassembled WGS sequence"/>
</dbReference>
<dbReference type="CDD" id="cd09873">
    <property type="entry name" value="PIN_Pae0151-like"/>
    <property type="match status" value="1"/>
</dbReference>
<feature type="binding site" evidence="6">
    <location>
        <position position="105"/>
    </location>
    <ligand>
        <name>Mg(2+)</name>
        <dbReference type="ChEBI" id="CHEBI:18420"/>
    </ligand>
</feature>
<keyword evidence="6" id="KW-0800">Toxin</keyword>
<evidence type="ECO:0000313" key="8">
    <source>
        <dbReference type="EMBL" id="NYE18135.1"/>
    </source>
</evidence>
<keyword evidence="3 6" id="KW-0479">Metal-binding</keyword>
<comment type="caution">
    <text evidence="8">The sequence shown here is derived from an EMBL/GenBank/DDBJ whole genome shotgun (WGS) entry which is preliminary data.</text>
</comment>
<dbReference type="Pfam" id="PF01850">
    <property type="entry name" value="PIN"/>
    <property type="match status" value="1"/>
</dbReference>
<evidence type="ECO:0000256" key="4">
    <source>
        <dbReference type="ARBA" id="ARBA00022801"/>
    </source>
</evidence>
<dbReference type="PANTHER" id="PTHR35901">
    <property type="entry name" value="RIBONUCLEASE VAPC3"/>
    <property type="match status" value="1"/>
</dbReference>